<dbReference type="Proteomes" id="UP000037035">
    <property type="component" value="Unassembled WGS sequence"/>
</dbReference>
<organism evidence="1 2">
    <name type="scientific">Puccinia sorghi</name>
    <dbReference type="NCBI Taxonomy" id="27349"/>
    <lineage>
        <taxon>Eukaryota</taxon>
        <taxon>Fungi</taxon>
        <taxon>Dikarya</taxon>
        <taxon>Basidiomycota</taxon>
        <taxon>Pucciniomycotina</taxon>
        <taxon>Pucciniomycetes</taxon>
        <taxon>Pucciniales</taxon>
        <taxon>Pucciniaceae</taxon>
        <taxon>Puccinia</taxon>
    </lineage>
</organism>
<comment type="caution">
    <text evidence="1">The sequence shown here is derived from an EMBL/GenBank/DDBJ whole genome shotgun (WGS) entry which is preliminary data.</text>
</comment>
<evidence type="ECO:0000313" key="1">
    <source>
        <dbReference type="EMBL" id="KNZ58586.1"/>
    </source>
</evidence>
<dbReference type="AntiFam" id="ANF00034">
    <property type="entry name" value="Antisense to 5.8S rRNA"/>
</dbReference>
<proteinExistence type="predicted"/>
<name>A0A0L6VCS2_9BASI</name>
<dbReference type="OrthoDB" id="2437458at2759"/>
<reference evidence="1 2" key="1">
    <citation type="submission" date="2015-08" db="EMBL/GenBank/DDBJ databases">
        <title>Next Generation Sequencing and Analysis of the Genome of Puccinia sorghi L Schw, the Causal Agent of Maize Common Rust.</title>
        <authorList>
            <person name="Rochi L."/>
            <person name="Burguener G."/>
            <person name="Darino M."/>
            <person name="Turjanski A."/>
            <person name="Kreff E."/>
            <person name="Dieguez M.J."/>
            <person name="Sacco F."/>
        </authorList>
    </citation>
    <scope>NUCLEOTIDE SEQUENCE [LARGE SCALE GENOMIC DNA]</scope>
    <source>
        <strain evidence="1 2">RO10H11247</strain>
    </source>
</reference>
<accession>A0A0L6VCS2</accession>
<evidence type="ECO:0000313" key="2">
    <source>
        <dbReference type="Proteomes" id="UP000037035"/>
    </source>
</evidence>
<dbReference type="EMBL" id="LAVV01006726">
    <property type="protein sequence ID" value="KNZ58586.1"/>
    <property type="molecule type" value="Genomic_DNA"/>
</dbReference>
<dbReference type="AlphaFoldDB" id="A0A0L6VCS2"/>
<keyword evidence="2" id="KW-1185">Reference proteome</keyword>
<protein>
    <submittedName>
        <fullName evidence="1">Uncharacterized protein</fullName>
    </submittedName>
</protein>
<dbReference type="STRING" id="27349.A0A0L6VCS2"/>
<gene>
    <name evidence="1" type="ORF">VP01_18g2</name>
</gene>
<sequence>MASIATFLNQHSTSTKIIIKIIYFVRGFHDTQTGVPFGIPKGARCVQRFDDSLNSAIHITYHISLCGCLHSFKLVCMCKKKKFWKNKRGWSLKVWGEFKRGRATIKCTLNFEPVRCCCQLLIGSPNASKSLPFFFLYGLYQQGHFQKWIAEKEEVSQNCTDFRPLRLKSHPPHRILTQ</sequence>
<dbReference type="VEuPathDB" id="FungiDB:VP01_18g2"/>